<dbReference type="AlphaFoldDB" id="A0A2P2P2V9"/>
<protein>
    <submittedName>
        <fullName evidence="1">Uncharacterized protein</fullName>
    </submittedName>
</protein>
<evidence type="ECO:0000313" key="1">
    <source>
        <dbReference type="EMBL" id="MBX48973.1"/>
    </source>
</evidence>
<dbReference type="EMBL" id="GGEC01068489">
    <property type="protein sequence ID" value="MBX48973.1"/>
    <property type="molecule type" value="Transcribed_RNA"/>
</dbReference>
<sequence>MGHLVAGPQLGYIDSFVGSKKFSHESVRFINFLFLY</sequence>
<reference evidence="1" key="1">
    <citation type="submission" date="2018-02" db="EMBL/GenBank/DDBJ databases">
        <title>Rhizophora mucronata_Transcriptome.</title>
        <authorList>
            <person name="Meera S.P."/>
            <person name="Sreeshan A."/>
            <person name="Augustine A."/>
        </authorList>
    </citation>
    <scope>NUCLEOTIDE SEQUENCE</scope>
    <source>
        <tissue evidence="1">Leaf</tissue>
    </source>
</reference>
<organism evidence="1">
    <name type="scientific">Rhizophora mucronata</name>
    <name type="common">Asiatic mangrove</name>
    <dbReference type="NCBI Taxonomy" id="61149"/>
    <lineage>
        <taxon>Eukaryota</taxon>
        <taxon>Viridiplantae</taxon>
        <taxon>Streptophyta</taxon>
        <taxon>Embryophyta</taxon>
        <taxon>Tracheophyta</taxon>
        <taxon>Spermatophyta</taxon>
        <taxon>Magnoliopsida</taxon>
        <taxon>eudicotyledons</taxon>
        <taxon>Gunneridae</taxon>
        <taxon>Pentapetalae</taxon>
        <taxon>rosids</taxon>
        <taxon>fabids</taxon>
        <taxon>Malpighiales</taxon>
        <taxon>Rhizophoraceae</taxon>
        <taxon>Rhizophora</taxon>
    </lineage>
</organism>
<proteinExistence type="predicted"/>
<name>A0A2P2P2V9_RHIMU</name>
<accession>A0A2P2P2V9</accession>